<dbReference type="InterPro" id="IPR036390">
    <property type="entry name" value="WH_DNA-bd_sf"/>
</dbReference>
<dbReference type="InterPro" id="IPR000835">
    <property type="entry name" value="HTH_MarR-typ"/>
</dbReference>
<evidence type="ECO:0000313" key="3">
    <source>
        <dbReference type="Proteomes" id="UP001595799"/>
    </source>
</evidence>
<dbReference type="InterPro" id="IPR039422">
    <property type="entry name" value="MarR/SlyA-like"/>
</dbReference>
<dbReference type="PANTHER" id="PTHR33164:SF95">
    <property type="entry name" value="TRANSCRIPTIONAL REGULATOR"/>
    <property type="match status" value="1"/>
</dbReference>
<keyword evidence="3" id="KW-1185">Reference proteome</keyword>
<evidence type="ECO:0000259" key="1">
    <source>
        <dbReference type="PROSITE" id="PS50995"/>
    </source>
</evidence>
<dbReference type="Gene3D" id="1.10.10.10">
    <property type="entry name" value="Winged helix-like DNA-binding domain superfamily/Winged helix DNA-binding domain"/>
    <property type="match status" value="1"/>
</dbReference>
<sequence>MPEVMTERANKSSGRVAFQLEEQVAHLLRRAHQRASSLFINQLSTHHLTPTQFFAMARLHEKGRLSQNLLGRETAMDPATIQGVIQRLNEKGYIRRTPDPMDRRRMVLELTESGQGVVQSLIEGAIQVNDEVIAPLDDLERNEFIRLLHKVT</sequence>
<dbReference type="SUPFAM" id="SSF46785">
    <property type="entry name" value="Winged helix' DNA-binding domain"/>
    <property type="match status" value="1"/>
</dbReference>
<organism evidence="2 3">
    <name type="scientific">Fodinicurvata halophila</name>
    <dbReference type="NCBI Taxonomy" id="1419723"/>
    <lineage>
        <taxon>Bacteria</taxon>
        <taxon>Pseudomonadati</taxon>
        <taxon>Pseudomonadota</taxon>
        <taxon>Alphaproteobacteria</taxon>
        <taxon>Rhodospirillales</taxon>
        <taxon>Rhodovibrionaceae</taxon>
        <taxon>Fodinicurvata</taxon>
    </lineage>
</organism>
<gene>
    <name evidence="2" type="ORF">ACFOW6_16745</name>
</gene>
<dbReference type="PROSITE" id="PS50995">
    <property type="entry name" value="HTH_MARR_2"/>
    <property type="match status" value="1"/>
</dbReference>
<protein>
    <submittedName>
        <fullName evidence="2">MarR family winged helix-turn-helix transcriptional regulator</fullName>
    </submittedName>
</protein>
<dbReference type="RefSeq" id="WP_382423573.1">
    <property type="nucleotide sequence ID" value="NZ_JBHSCW010000011.1"/>
</dbReference>
<feature type="domain" description="HTH marR-type" evidence="1">
    <location>
        <begin position="21"/>
        <end position="152"/>
    </location>
</feature>
<dbReference type="Pfam" id="PF01047">
    <property type="entry name" value="MarR"/>
    <property type="match status" value="1"/>
</dbReference>
<dbReference type="PANTHER" id="PTHR33164">
    <property type="entry name" value="TRANSCRIPTIONAL REGULATOR, MARR FAMILY"/>
    <property type="match status" value="1"/>
</dbReference>
<dbReference type="EMBL" id="JBHSCW010000011">
    <property type="protein sequence ID" value="MFC4353198.1"/>
    <property type="molecule type" value="Genomic_DNA"/>
</dbReference>
<dbReference type="Proteomes" id="UP001595799">
    <property type="component" value="Unassembled WGS sequence"/>
</dbReference>
<proteinExistence type="predicted"/>
<evidence type="ECO:0000313" key="2">
    <source>
        <dbReference type="EMBL" id="MFC4353198.1"/>
    </source>
</evidence>
<dbReference type="InterPro" id="IPR036388">
    <property type="entry name" value="WH-like_DNA-bd_sf"/>
</dbReference>
<dbReference type="SMART" id="SM00347">
    <property type="entry name" value="HTH_MARR"/>
    <property type="match status" value="1"/>
</dbReference>
<reference evidence="3" key="1">
    <citation type="journal article" date="2019" name="Int. J. Syst. Evol. Microbiol.">
        <title>The Global Catalogue of Microorganisms (GCM) 10K type strain sequencing project: providing services to taxonomists for standard genome sequencing and annotation.</title>
        <authorList>
            <consortium name="The Broad Institute Genomics Platform"/>
            <consortium name="The Broad Institute Genome Sequencing Center for Infectious Disease"/>
            <person name="Wu L."/>
            <person name="Ma J."/>
        </authorList>
    </citation>
    <scope>NUCLEOTIDE SEQUENCE [LARGE SCALE GENOMIC DNA]</scope>
    <source>
        <strain evidence="3">CECT 8472</strain>
    </source>
</reference>
<accession>A0ABV8UPH6</accession>
<comment type="caution">
    <text evidence="2">The sequence shown here is derived from an EMBL/GenBank/DDBJ whole genome shotgun (WGS) entry which is preliminary data.</text>
</comment>
<name>A0ABV8UPH6_9PROT</name>
<dbReference type="PRINTS" id="PR00598">
    <property type="entry name" value="HTHMARR"/>
</dbReference>